<evidence type="ECO:0000256" key="7">
    <source>
        <dbReference type="ARBA" id="ARBA00022755"/>
    </source>
</evidence>
<dbReference type="GO" id="GO:0005524">
    <property type="term" value="F:ATP binding"/>
    <property type="evidence" value="ECO:0007669"/>
    <property type="project" value="UniProtKB-KW"/>
</dbReference>
<evidence type="ECO:0000256" key="5">
    <source>
        <dbReference type="ARBA" id="ARBA00022598"/>
    </source>
</evidence>
<organism evidence="13 14">
    <name type="scientific">Apilactobacillus kunkeei</name>
    <dbReference type="NCBI Taxonomy" id="148814"/>
    <lineage>
        <taxon>Bacteria</taxon>
        <taxon>Bacillati</taxon>
        <taxon>Bacillota</taxon>
        <taxon>Bacilli</taxon>
        <taxon>Lactobacillales</taxon>
        <taxon>Lactobacillaceae</taxon>
        <taxon>Apilactobacillus</taxon>
    </lineage>
</organism>
<evidence type="ECO:0000313" key="13">
    <source>
        <dbReference type="EMBL" id="ALJ31335.1"/>
    </source>
</evidence>
<dbReference type="GO" id="GO:0009236">
    <property type="term" value="P:cobalamin biosynthetic process"/>
    <property type="evidence" value="ECO:0007669"/>
    <property type="project" value="InterPro"/>
</dbReference>
<dbReference type="EC" id="6.3.2.6" evidence="3 11"/>
<dbReference type="HAMAP" id="MF_00137">
    <property type="entry name" value="SAICAR_synth"/>
    <property type="match status" value="1"/>
</dbReference>
<name>A0AAC8ZYI5_9LACO</name>
<evidence type="ECO:0000256" key="3">
    <source>
        <dbReference type="ARBA" id="ARBA00012217"/>
    </source>
</evidence>
<dbReference type="PANTHER" id="PTHR43599:SF3">
    <property type="entry name" value="SI:DKEY-6E2.2"/>
    <property type="match status" value="1"/>
</dbReference>
<keyword evidence="8 11" id="KW-0067">ATP-binding</keyword>
<keyword evidence="7 11" id="KW-0658">Purine biosynthesis</keyword>
<dbReference type="Gene3D" id="3.30.470.20">
    <property type="entry name" value="ATP-grasp fold, B domain"/>
    <property type="match status" value="1"/>
</dbReference>
<dbReference type="PROSITE" id="PS01058">
    <property type="entry name" value="SAICAR_SYNTHETASE_2"/>
    <property type="match status" value="1"/>
</dbReference>
<dbReference type="CDD" id="cd01415">
    <property type="entry name" value="SAICAR_synt_PurC"/>
    <property type="match status" value="1"/>
</dbReference>
<feature type="domain" description="SAICAR synthetase/ADE2 N-terminal" evidence="12">
    <location>
        <begin position="10"/>
        <end position="235"/>
    </location>
</feature>
<keyword evidence="5 11" id="KW-0436">Ligase</keyword>
<dbReference type="InterPro" id="IPR001636">
    <property type="entry name" value="SAICAR_synth"/>
</dbReference>
<dbReference type="InterPro" id="IPR033934">
    <property type="entry name" value="SAICAR_synt_PurC"/>
</dbReference>
<evidence type="ECO:0000256" key="11">
    <source>
        <dbReference type="HAMAP-Rule" id="MF_00137"/>
    </source>
</evidence>
<evidence type="ECO:0000259" key="12">
    <source>
        <dbReference type="Pfam" id="PF01259"/>
    </source>
</evidence>
<evidence type="ECO:0000256" key="6">
    <source>
        <dbReference type="ARBA" id="ARBA00022741"/>
    </source>
</evidence>
<gene>
    <name evidence="11" type="primary">purC</name>
    <name evidence="13" type="ORF">APS55_03420</name>
</gene>
<dbReference type="NCBIfam" id="TIGR00081">
    <property type="entry name" value="purC"/>
    <property type="match status" value="1"/>
</dbReference>
<comment type="catalytic activity">
    <reaction evidence="10 11">
        <text>5-amino-1-(5-phospho-D-ribosyl)imidazole-4-carboxylate + L-aspartate + ATP = (2S)-2-[5-amino-1-(5-phospho-beta-D-ribosyl)imidazole-4-carboxamido]succinate + ADP + phosphate + 2 H(+)</text>
        <dbReference type="Rhea" id="RHEA:22628"/>
        <dbReference type="ChEBI" id="CHEBI:15378"/>
        <dbReference type="ChEBI" id="CHEBI:29991"/>
        <dbReference type="ChEBI" id="CHEBI:30616"/>
        <dbReference type="ChEBI" id="CHEBI:43474"/>
        <dbReference type="ChEBI" id="CHEBI:58443"/>
        <dbReference type="ChEBI" id="CHEBI:77657"/>
        <dbReference type="ChEBI" id="CHEBI:456216"/>
        <dbReference type="EC" id="6.3.2.6"/>
    </reaction>
</comment>
<keyword evidence="6 11" id="KW-0547">Nucleotide-binding</keyword>
<dbReference type="Proteomes" id="UP000067203">
    <property type="component" value="Chromosome"/>
</dbReference>
<dbReference type="GO" id="GO:0004639">
    <property type="term" value="F:phosphoribosylaminoimidazolesuccinocarboxamide synthase activity"/>
    <property type="evidence" value="ECO:0007669"/>
    <property type="project" value="UniProtKB-UniRule"/>
</dbReference>
<dbReference type="SUPFAM" id="SSF56104">
    <property type="entry name" value="SAICAR synthase-like"/>
    <property type="match status" value="1"/>
</dbReference>
<comment type="pathway">
    <text evidence="1 11">Purine metabolism; IMP biosynthesis via de novo pathway; 5-amino-1-(5-phospho-D-ribosyl)imidazole-4-carboxamide from 5-amino-1-(5-phospho-D-ribosyl)imidazole-4-carboxylate: step 1/2.</text>
</comment>
<reference evidence="14" key="1">
    <citation type="submission" date="2015-10" db="EMBL/GenBank/DDBJ databases">
        <title>Bioinformatic analysis of the first complete genome sequence of Lactobacillus kunkeei strain MP2, an Apis mellifera gut isolate.</title>
        <authorList>
            <person name="Asenjo F."/>
            <person name="Olmos A."/>
            <person name="Henriquez-Piskulich P."/>
            <person name="Aldea P."/>
            <person name="Ugalde J.A."/>
            <person name="Trombert A.N."/>
        </authorList>
    </citation>
    <scope>NUCLEOTIDE SEQUENCE [LARGE SCALE GENOMIC DNA]</scope>
    <source>
        <strain evidence="14">MP2</strain>
    </source>
</reference>
<dbReference type="GO" id="GO:0006189">
    <property type="term" value="P:'de novo' IMP biosynthetic process"/>
    <property type="evidence" value="ECO:0007669"/>
    <property type="project" value="UniProtKB-UniRule"/>
</dbReference>
<dbReference type="InterPro" id="IPR028923">
    <property type="entry name" value="SAICAR_synt/ADE2_N"/>
</dbReference>
<dbReference type="Pfam" id="PF01259">
    <property type="entry name" value="SAICAR_synt"/>
    <property type="match status" value="1"/>
</dbReference>
<dbReference type="InterPro" id="IPR050089">
    <property type="entry name" value="SAICAR_synthetase"/>
</dbReference>
<evidence type="ECO:0000256" key="2">
    <source>
        <dbReference type="ARBA" id="ARBA00010190"/>
    </source>
</evidence>
<accession>A0AAC8ZYI5</accession>
<evidence type="ECO:0000256" key="4">
    <source>
        <dbReference type="ARBA" id="ARBA00016460"/>
    </source>
</evidence>
<evidence type="ECO:0000256" key="8">
    <source>
        <dbReference type="ARBA" id="ARBA00022840"/>
    </source>
</evidence>
<evidence type="ECO:0000313" key="14">
    <source>
        <dbReference type="Proteomes" id="UP000067203"/>
    </source>
</evidence>
<dbReference type="PANTHER" id="PTHR43599">
    <property type="entry name" value="MULTIFUNCTIONAL PROTEIN ADE2"/>
    <property type="match status" value="1"/>
</dbReference>
<evidence type="ECO:0000256" key="1">
    <source>
        <dbReference type="ARBA" id="ARBA00004672"/>
    </source>
</evidence>
<comment type="similarity">
    <text evidence="2 11">Belongs to the SAICAR synthetase family.</text>
</comment>
<protein>
    <recommendedName>
        <fullName evidence="4 11">Phosphoribosylaminoimidazole-succinocarboxamide synthase</fullName>
        <ecNumber evidence="3 11">6.3.2.6</ecNumber>
    </recommendedName>
    <alternativeName>
        <fullName evidence="9 11">SAICAR synthetase</fullName>
    </alternativeName>
</protein>
<sequence>MRRIKMTTLVASGKTKELYTTDDSSVLRVHYTDHTTAGDGLRNELIENKGAVNNEISSMIFTYLNENGVDTHFIERVNETDQLNKKVEMIPLEVVIRNFAAGHFQKRFGTDYLQTLKEPVVEFFYKDNDLHDPIVTKSDAIGLDLIEADKLTQLEANGLKVNQILKGLFDKMNVTLVDFKLEFGINENGEIILADEISPDSCRLLDKDTNESLDKDVFRKEAGDMMPGYLEILHRLQAAI</sequence>
<dbReference type="AlphaFoldDB" id="A0AAC8ZYI5"/>
<evidence type="ECO:0000256" key="9">
    <source>
        <dbReference type="ARBA" id="ARBA00030409"/>
    </source>
</evidence>
<dbReference type="FunFam" id="3.30.470.20:FF:000006">
    <property type="entry name" value="Phosphoribosylaminoimidazole-succinocarboxamide synthase"/>
    <property type="match status" value="1"/>
</dbReference>
<evidence type="ECO:0000256" key="10">
    <source>
        <dbReference type="ARBA" id="ARBA00048475"/>
    </source>
</evidence>
<dbReference type="EMBL" id="CP012920">
    <property type="protein sequence ID" value="ALJ31335.1"/>
    <property type="molecule type" value="Genomic_DNA"/>
</dbReference>
<reference evidence="13 14" key="2">
    <citation type="journal article" date="2016" name="PeerJ">
        <title>Genome sequencing and analysis of the first complete genome of Lactobacillus kunkeei strain MP2, an Apis mellifera gut isolate.</title>
        <authorList>
            <person name="Asenjo F."/>
            <person name="Olmos A."/>
            <person name="Henriquez-Piskulich P."/>
            <person name="Polanco V."/>
            <person name="Aldea P."/>
            <person name="Ugalde J.A."/>
            <person name="Trombert A.N."/>
        </authorList>
    </citation>
    <scope>NUCLEOTIDE SEQUENCE [LARGE SCALE GENOMIC DNA]</scope>
    <source>
        <strain evidence="13 14">MP2</strain>
    </source>
</reference>
<dbReference type="Gene3D" id="3.30.200.20">
    <property type="entry name" value="Phosphorylase Kinase, domain 1"/>
    <property type="match status" value="1"/>
</dbReference>
<proteinExistence type="inferred from homology"/>
<dbReference type="InterPro" id="IPR018236">
    <property type="entry name" value="SAICAR_synthetase_CS"/>
</dbReference>
<dbReference type="KEGG" id="lku:APS55_03420"/>